<dbReference type="OMA" id="HVEIQIG"/>
<keyword evidence="5" id="KW-0436">Ligase</keyword>
<evidence type="ECO:0000256" key="2">
    <source>
        <dbReference type="ARBA" id="ARBA00034252"/>
    </source>
</evidence>
<evidence type="ECO:0000259" key="4">
    <source>
        <dbReference type="Pfam" id="PF13193"/>
    </source>
</evidence>
<comment type="caution">
    <text evidence="5">The sequence shown here is derived from an EMBL/GenBank/DDBJ whole genome shotgun (WGS) entry which is preliminary data.</text>
</comment>
<dbReference type="InterPro" id="IPR025110">
    <property type="entry name" value="AMP-bd_C"/>
</dbReference>
<dbReference type="AlphaFoldDB" id="A0A0K9P6B6"/>
<evidence type="ECO:0000256" key="1">
    <source>
        <dbReference type="ARBA" id="ARBA00012959"/>
    </source>
</evidence>
<dbReference type="PANTHER" id="PTHR43201">
    <property type="entry name" value="ACYL-COA SYNTHETASE"/>
    <property type="match status" value="1"/>
</dbReference>
<dbReference type="GO" id="GO:0006631">
    <property type="term" value="P:fatty acid metabolic process"/>
    <property type="evidence" value="ECO:0000318"/>
    <property type="project" value="GO_Central"/>
</dbReference>
<protein>
    <recommendedName>
        <fullName evidence="1">4-coumarate--CoA ligase</fullName>
        <ecNumber evidence="1">6.2.1.12</ecNumber>
    </recommendedName>
</protein>
<evidence type="ECO:0000313" key="6">
    <source>
        <dbReference type="Proteomes" id="UP000036987"/>
    </source>
</evidence>
<sequence>MDSNPNPNPKPHICQCICQCIGHILTVRRHATVTISSSGTRQKTGEQFVNSIIDHTKDLTELGISNGDVIAIAALNSEWYMEWFLAITSVGGIVAPLNPRWSLKEAREAVEVVKPVVLVVDECFRQWVVDLKIPSIRFNVVIGRDSFILNCSTGKDVFSIERTSQEPMTPFNYQWAPNNVALICFTSGTTGRPKGVAISHMALVVQAQAKISIVKYDTNDVYLHTTPLCHIGGLSSCIAVLLAGGCHVFIPRFDAKKAVKAIEHNYVTALITVPAILSDLIIVLRKQNRNCGDSVRKLLNGGGGLSVKLIADASSFFPHAAIISAYGMTEAGSSLTFITLYDPLSMKCGDIFKNSSDGIMHDSDSVTHLGGSCVGKPPPHIELQIRSITCDGPSFTGRIFTRGAHVMVGYWDSSAEMMYVLNKHDWLDTRDVGWVDSSGNLWLLERVANMIKSGGENVYPNEVEAILSLHPGVSNAVVFGIPNHRLTEIVVACVYLRENWKWIYGENMNTTHLKELSSETLKKHCMQKNLTRFKMPKFYIPWSKPFPYTTTGKLKRDDIRKEIMSSYLNTILSNL</sequence>
<dbReference type="InterPro" id="IPR020845">
    <property type="entry name" value="AMP-binding_CS"/>
</dbReference>
<dbReference type="Proteomes" id="UP000036987">
    <property type="component" value="Unassembled WGS sequence"/>
</dbReference>
<dbReference type="PANTHER" id="PTHR43201:SF32">
    <property type="entry name" value="2-SUCCINYLBENZOATE--COA LIGASE, CHLOROPLASTIC_PEROXISOMAL"/>
    <property type="match status" value="1"/>
</dbReference>
<dbReference type="InterPro" id="IPR045851">
    <property type="entry name" value="AMP-bd_C_sf"/>
</dbReference>
<dbReference type="Gene3D" id="3.40.50.12780">
    <property type="entry name" value="N-terminal domain of ligase-like"/>
    <property type="match status" value="1"/>
</dbReference>
<evidence type="ECO:0000313" key="5">
    <source>
        <dbReference type="EMBL" id="KMZ63762.1"/>
    </source>
</evidence>
<dbReference type="SUPFAM" id="SSF56801">
    <property type="entry name" value="Acetyl-CoA synthetase-like"/>
    <property type="match status" value="1"/>
</dbReference>
<dbReference type="OrthoDB" id="10253115at2759"/>
<dbReference type="GO" id="GO:0016207">
    <property type="term" value="F:4-coumarate-CoA ligase activity"/>
    <property type="evidence" value="ECO:0007669"/>
    <property type="project" value="UniProtKB-EC"/>
</dbReference>
<dbReference type="GO" id="GO:0106290">
    <property type="term" value="F:trans-cinnamate-CoA ligase activity"/>
    <property type="evidence" value="ECO:0007669"/>
    <property type="project" value="UniProtKB-ARBA"/>
</dbReference>
<proteinExistence type="predicted"/>
<dbReference type="InterPro" id="IPR000873">
    <property type="entry name" value="AMP-dep_synth/lig_dom"/>
</dbReference>
<dbReference type="Pfam" id="PF13193">
    <property type="entry name" value="AMP-binding_C"/>
    <property type="match status" value="1"/>
</dbReference>
<dbReference type="InterPro" id="IPR042099">
    <property type="entry name" value="ANL_N_sf"/>
</dbReference>
<organism evidence="5 6">
    <name type="scientific">Zostera marina</name>
    <name type="common">Eelgrass</name>
    <dbReference type="NCBI Taxonomy" id="29655"/>
    <lineage>
        <taxon>Eukaryota</taxon>
        <taxon>Viridiplantae</taxon>
        <taxon>Streptophyta</taxon>
        <taxon>Embryophyta</taxon>
        <taxon>Tracheophyta</taxon>
        <taxon>Spermatophyta</taxon>
        <taxon>Magnoliopsida</taxon>
        <taxon>Liliopsida</taxon>
        <taxon>Zosteraceae</taxon>
        <taxon>Zostera</taxon>
    </lineage>
</organism>
<dbReference type="STRING" id="29655.A0A0K9P6B6"/>
<keyword evidence="6" id="KW-1185">Reference proteome</keyword>
<dbReference type="GO" id="GO:0009698">
    <property type="term" value="P:phenylpropanoid metabolic process"/>
    <property type="evidence" value="ECO:0007669"/>
    <property type="project" value="UniProtKB-ARBA"/>
</dbReference>
<accession>A0A0K9P6B6</accession>
<dbReference type="CDD" id="cd04433">
    <property type="entry name" value="AFD_class_I"/>
    <property type="match status" value="1"/>
</dbReference>
<feature type="domain" description="AMP-binding enzyme C-terminal" evidence="4">
    <location>
        <begin position="462"/>
        <end position="553"/>
    </location>
</feature>
<dbReference type="PROSITE" id="PS00455">
    <property type="entry name" value="AMP_BINDING"/>
    <property type="match status" value="1"/>
</dbReference>
<name>A0A0K9P6B6_ZOSMR</name>
<evidence type="ECO:0000259" key="3">
    <source>
        <dbReference type="Pfam" id="PF00501"/>
    </source>
</evidence>
<dbReference type="GO" id="GO:0031956">
    <property type="term" value="F:medium-chain fatty acid-CoA ligase activity"/>
    <property type="evidence" value="ECO:0000318"/>
    <property type="project" value="GO_Central"/>
</dbReference>
<dbReference type="EC" id="6.2.1.12" evidence="1"/>
<dbReference type="Gene3D" id="3.30.300.30">
    <property type="match status" value="1"/>
</dbReference>
<feature type="domain" description="AMP-dependent synthetase/ligase" evidence="3">
    <location>
        <begin position="59"/>
        <end position="411"/>
    </location>
</feature>
<gene>
    <name evidence="5" type="ORF">ZOSMA_39G00320</name>
</gene>
<reference evidence="6" key="1">
    <citation type="journal article" date="2016" name="Nature">
        <title>The genome of the seagrass Zostera marina reveals angiosperm adaptation to the sea.</title>
        <authorList>
            <person name="Olsen J.L."/>
            <person name="Rouze P."/>
            <person name="Verhelst B."/>
            <person name="Lin Y.-C."/>
            <person name="Bayer T."/>
            <person name="Collen J."/>
            <person name="Dattolo E."/>
            <person name="De Paoli E."/>
            <person name="Dittami S."/>
            <person name="Maumus F."/>
            <person name="Michel G."/>
            <person name="Kersting A."/>
            <person name="Lauritano C."/>
            <person name="Lohaus R."/>
            <person name="Toepel M."/>
            <person name="Tonon T."/>
            <person name="Vanneste K."/>
            <person name="Amirebrahimi M."/>
            <person name="Brakel J."/>
            <person name="Bostroem C."/>
            <person name="Chovatia M."/>
            <person name="Grimwood J."/>
            <person name="Jenkins J.W."/>
            <person name="Jueterbock A."/>
            <person name="Mraz A."/>
            <person name="Stam W.T."/>
            <person name="Tice H."/>
            <person name="Bornberg-Bauer E."/>
            <person name="Green P.J."/>
            <person name="Pearson G.A."/>
            <person name="Procaccini G."/>
            <person name="Duarte C.M."/>
            <person name="Schmutz J."/>
            <person name="Reusch T.B.H."/>
            <person name="Van de Peer Y."/>
        </authorList>
    </citation>
    <scope>NUCLEOTIDE SEQUENCE [LARGE SCALE GENOMIC DNA]</scope>
    <source>
        <strain evidence="6">cv. Finnish</strain>
    </source>
</reference>
<dbReference type="Pfam" id="PF00501">
    <property type="entry name" value="AMP-binding"/>
    <property type="match status" value="1"/>
</dbReference>
<dbReference type="EMBL" id="LFYR01001212">
    <property type="protein sequence ID" value="KMZ63762.1"/>
    <property type="molecule type" value="Genomic_DNA"/>
</dbReference>
<comment type="catalytic activity">
    <reaction evidence="2">
        <text>(E)-4-coumarate + ATP + CoA = (E)-4-coumaroyl-CoA + AMP + diphosphate</text>
        <dbReference type="Rhea" id="RHEA:19641"/>
        <dbReference type="ChEBI" id="CHEBI:12876"/>
        <dbReference type="ChEBI" id="CHEBI:30616"/>
        <dbReference type="ChEBI" id="CHEBI:33019"/>
        <dbReference type="ChEBI" id="CHEBI:57287"/>
        <dbReference type="ChEBI" id="CHEBI:85008"/>
        <dbReference type="ChEBI" id="CHEBI:456215"/>
        <dbReference type="EC" id="6.2.1.12"/>
    </reaction>
    <physiologicalReaction direction="left-to-right" evidence="2">
        <dbReference type="Rhea" id="RHEA:19642"/>
    </physiologicalReaction>
</comment>